<dbReference type="eggNOG" id="COG0739">
    <property type="taxonomic scope" value="Bacteria"/>
</dbReference>
<dbReference type="PANTHER" id="PTHR21666">
    <property type="entry name" value="PEPTIDASE-RELATED"/>
    <property type="match status" value="1"/>
</dbReference>
<evidence type="ECO:0000256" key="1">
    <source>
        <dbReference type="ARBA" id="ARBA00022729"/>
    </source>
</evidence>
<evidence type="ECO:0000313" key="5">
    <source>
        <dbReference type="EMBL" id="EFM48716.1"/>
    </source>
</evidence>
<feature type="domain" description="M23ase beta-sheet core" evidence="4">
    <location>
        <begin position="100"/>
        <end position="185"/>
    </location>
</feature>
<dbReference type="PANTHER" id="PTHR21666:SF289">
    <property type="entry name" value="L-ALA--D-GLU ENDOPEPTIDASE"/>
    <property type="match status" value="1"/>
</dbReference>
<reference evidence="5" key="1">
    <citation type="submission" date="2010-08" db="EMBL/GenBank/DDBJ databases">
        <authorList>
            <person name="Harkins D.M."/>
            <person name="Madupu R."/>
            <person name="Durkin A.S."/>
            <person name="Torralba M."/>
            <person name="Methe B."/>
            <person name="Sutton G.G."/>
            <person name="Nelson K.E."/>
        </authorList>
    </citation>
    <scope>NUCLEOTIDE SEQUENCE [LARGE SCALE GENOMIC DNA]</scope>
    <source>
        <strain evidence="5">ATCC 14266</strain>
    </source>
</reference>
<dbReference type="AlphaFoldDB" id="E0DFR4"/>
<dbReference type="EMBL" id="ACSH02000005">
    <property type="protein sequence ID" value="EFM48716.1"/>
    <property type="molecule type" value="Genomic_DNA"/>
</dbReference>
<dbReference type="STRING" id="553207.HMPREF0299_6708"/>
<organism evidence="5 6">
    <name type="scientific">Corynebacterium matruchotii ATCC 14266</name>
    <dbReference type="NCBI Taxonomy" id="553207"/>
    <lineage>
        <taxon>Bacteria</taxon>
        <taxon>Bacillati</taxon>
        <taxon>Actinomycetota</taxon>
        <taxon>Actinomycetes</taxon>
        <taxon>Mycobacteriales</taxon>
        <taxon>Corynebacteriaceae</taxon>
        <taxon>Corynebacterium</taxon>
    </lineage>
</organism>
<evidence type="ECO:0000313" key="6">
    <source>
        <dbReference type="Proteomes" id="UP000004218"/>
    </source>
</evidence>
<dbReference type="InterPro" id="IPR050570">
    <property type="entry name" value="Cell_wall_metabolism_enzyme"/>
</dbReference>
<feature type="region of interest" description="Disordered" evidence="2">
    <location>
        <begin position="45"/>
        <end position="82"/>
    </location>
</feature>
<protein>
    <submittedName>
        <fullName evidence="5">Peptidase, M23 family</fullName>
    </submittedName>
</protein>
<comment type="caution">
    <text evidence="5">The sequence shown here is derived from an EMBL/GenBank/DDBJ whole genome shotgun (WGS) entry which is preliminary data.</text>
</comment>
<dbReference type="InterPro" id="IPR016047">
    <property type="entry name" value="M23ase_b-sheet_dom"/>
</dbReference>
<dbReference type="Pfam" id="PF01551">
    <property type="entry name" value="Peptidase_M23"/>
    <property type="match status" value="1"/>
</dbReference>
<name>E0DFR4_9CORY</name>
<feature type="compositionally biased region" description="Polar residues" evidence="2">
    <location>
        <begin position="49"/>
        <end position="62"/>
    </location>
</feature>
<dbReference type="GO" id="GO:0004222">
    <property type="term" value="F:metalloendopeptidase activity"/>
    <property type="evidence" value="ECO:0007669"/>
    <property type="project" value="TreeGrafter"/>
</dbReference>
<evidence type="ECO:0000259" key="4">
    <source>
        <dbReference type="Pfam" id="PF01551"/>
    </source>
</evidence>
<sequence length="210" mass="22386">MTLQQTSQHMAFDGTHQAVTSCYRFRPPLLFLLFMVVLMMVSTPPPATANPSQPQITRSTHPASPHTGHPTGFTNPVTRLPRPNRVLRTFNKPAKNWLPGHRGVDLEAAPTDPIYAAGDGTVIYAGILAGIPTVSIEHPGGLRTTYQPVLPLVAVGDTVTGQQPIGTLAPGGTHGYPGLQWGAKFGADDYINPLTLLPAPVIRLKPPPSA</sequence>
<keyword evidence="3" id="KW-0812">Transmembrane</keyword>
<keyword evidence="3" id="KW-1133">Transmembrane helix</keyword>
<dbReference type="GeneID" id="84574161"/>
<dbReference type="InterPro" id="IPR011055">
    <property type="entry name" value="Dup_hybrid_motif"/>
</dbReference>
<dbReference type="Gene3D" id="2.70.70.10">
    <property type="entry name" value="Glucose Permease (Domain IIA)"/>
    <property type="match status" value="1"/>
</dbReference>
<gene>
    <name evidence="5" type="ORF">HMPREF0299_6708</name>
</gene>
<accession>E0DFR4</accession>
<keyword evidence="6" id="KW-1185">Reference proteome</keyword>
<dbReference type="Proteomes" id="UP000004218">
    <property type="component" value="Unassembled WGS sequence"/>
</dbReference>
<feature type="transmembrane region" description="Helical" evidence="3">
    <location>
        <begin position="29"/>
        <end position="47"/>
    </location>
</feature>
<evidence type="ECO:0000256" key="2">
    <source>
        <dbReference type="SAM" id="MobiDB-lite"/>
    </source>
</evidence>
<dbReference type="CDD" id="cd12797">
    <property type="entry name" value="M23_peptidase"/>
    <property type="match status" value="1"/>
</dbReference>
<keyword evidence="1" id="KW-0732">Signal</keyword>
<dbReference type="RefSeq" id="WP_005525968.1">
    <property type="nucleotide sequence ID" value="NZ_ACSH02000005.1"/>
</dbReference>
<proteinExistence type="predicted"/>
<dbReference type="SUPFAM" id="SSF51261">
    <property type="entry name" value="Duplicated hybrid motif"/>
    <property type="match status" value="1"/>
</dbReference>
<evidence type="ECO:0000256" key="3">
    <source>
        <dbReference type="SAM" id="Phobius"/>
    </source>
</evidence>
<keyword evidence="3" id="KW-0472">Membrane</keyword>